<gene>
    <name evidence="1" type="ORF">PanWU01x14_132050</name>
</gene>
<accession>A0A2P5CQJ1</accession>
<evidence type="ECO:0000313" key="1">
    <source>
        <dbReference type="EMBL" id="PON63295.1"/>
    </source>
</evidence>
<evidence type="ECO:0000313" key="2">
    <source>
        <dbReference type="Proteomes" id="UP000237105"/>
    </source>
</evidence>
<reference evidence="2" key="1">
    <citation type="submission" date="2016-06" db="EMBL/GenBank/DDBJ databases">
        <title>Parallel loss of symbiosis genes in relatives of nitrogen-fixing non-legume Parasponia.</title>
        <authorList>
            <person name="Van Velzen R."/>
            <person name="Holmer R."/>
            <person name="Bu F."/>
            <person name="Rutten L."/>
            <person name="Van Zeijl A."/>
            <person name="Liu W."/>
            <person name="Santuari L."/>
            <person name="Cao Q."/>
            <person name="Sharma T."/>
            <person name="Shen D."/>
            <person name="Roswanjaya Y."/>
            <person name="Wardhani T."/>
            <person name="Kalhor M.S."/>
            <person name="Jansen J."/>
            <person name="Van den Hoogen J."/>
            <person name="Gungor B."/>
            <person name="Hartog M."/>
            <person name="Hontelez J."/>
            <person name="Verver J."/>
            <person name="Yang W.-C."/>
            <person name="Schijlen E."/>
            <person name="Repin R."/>
            <person name="Schilthuizen M."/>
            <person name="Schranz E."/>
            <person name="Heidstra R."/>
            <person name="Miyata K."/>
            <person name="Fedorova E."/>
            <person name="Kohlen W."/>
            <person name="Bisseling T."/>
            <person name="Smit S."/>
            <person name="Geurts R."/>
        </authorList>
    </citation>
    <scope>NUCLEOTIDE SEQUENCE [LARGE SCALE GENOMIC DNA]</scope>
    <source>
        <strain evidence="2">cv. WU1-14</strain>
    </source>
</reference>
<organism evidence="1 2">
    <name type="scientific">Parasponia andersonii</name>
    <name type="common">Sponia andersonii</name>
    <dbReference type="NCBI Taxonomy" id="3476"/>
    <lineage>
        <taxon>Eukaryota</taxon>
        <taxon>Viridiplantae</taxon>
        <taxon>Streptophyta</taxon>
        <taxon>Embryophyta</taxon>
        <taxon>Tracheophyta</taxon>
        <taxon>Spermatophyta</taxon>
        <taxon>Magnoliopsida</taxon>
        <taxon>eudicotyledons</taxon>
        <taxon>Gunneridae</taxon>
        <taxon>Pentapetalae</taxon>
        <taxon>rosids</taxon>
        <taxon>fabids</taxon>
        <taxon>Rosales</taxon>
        <taxon>Cannabaceae</taxon>
        <taxon>Parasponia</taxon>
    </lineage>
</organism>
<dbReference type="Proteomes" id="UP000237105">
    <property type="component" value="Unassembled WGS sequence"/>
</dbReference>
<dbReference type="AlphaFoldDB" id="A0A2P5CQJ1"/>
<proteinExistence type="predicted"/>
<comment type="caution">
    <text evidence="1">The sequence shown here is derived from an EMBL/GenBank/DDBJ whole genome shotgun (WGS) entry which is preliminary data.</text>
</comment>
<sequence length="38" mass="4389">MCVISLLVFKLTYKCRGCFFSSIPSCNFRNKHNTGLFI</sequence>
<keyword evidence="2" id="KW-1185">Reference proteome</keyword>
<name>A0A2P5CQJ1_PARAD</name>
<dbReference type="EMBL" id="JXTB01000105">
    <property type="protein sequence ID" value="PON63295.1"/>
    <property type="molecule type" value="Genomic_DNA"/>
</dbReference>
<protein>
    <submittedName>
        <fullName evidence="1">Uncharacterized protein</fullName>
    </submittedName>
</protein>